<dbReference type="Proteomes" id="UP001291623">
    <property type="component" value="Unassembled WGS sequence"/>
</dbReference>
<sequence>MLLCVRPQGSLNLPMHQHDLSSRPNFKFFKLEGPSMEIDSKYLQIDSNFRSRAQTWALKSVEQNMGACSVFGKSIVALFSPSSFPTPEPASNGNRRIHKFRNRQSAILQIQESSDLASALARHGETLKVQDMNVILRYFGKLNRRRELYQVFDWMQQNQMINVASYSSYVKFMGKSLSSVEAVEMYISIKDISTKFNVSVCNAFLSSLIKNGKSESSLKLFTQMKRDGLVPDVVTYSTLLAGCAKVKDGYYKALELVQELMSNGLQMDSVTYGSLLSVCASHKECNEAAKYFQKMKDEGHSPNVYHYSSLLNAYSADRNSEKAEALIEEMRSAGLVLNKVIYTTLLKVYVKGGFFEKSKELLKELEALGYAKDEMPFCLLMDGLAKSGHLLEAKSVFDEMMEKQVKTADGYSYSIMISAFCRSGLLEDAKKLASEFEEKYEKYDIVILNAMLSAYCRAGEMENVMSMMKKMDDSATSPDWNTFNILIRYFCKEKLYLLAYRTMEDMHRKGHQPEEGLCSSLIYHLGKTGAHSEAFSVYNMLRYSKRTISKALHENILLVLIAGRLLKDAYVVVKDNAGFISWPAIKKFAVNFLRYGNVNLINDVMKAVHSSGHKIDQELFDMAISRYIAKPEKKELLLRLLKWMPGQGYVIDSSTRNLILKNSHLFGHQLIAESLSKQLVVSKKVKPHKENAR</sequence>
<evidence type="ECO:0000259" key="4">
    <source>
        <dbReference type="Pfam" id="PF17177"/>
    </source>
</evidence>
<evidence type="ECO:0000313" key="6">
    <source>
        <dbReference type="Proteomes" id="UP001291623"/>
    </source>
</evidence>
<comment type="similarity">
    <text evidence="1">Belongs to the PPR family. P subfamily.</text>
</comment>
<comment type="caution">
    <text evidence="5">The sequence shown here is derived from an EMBL/GenBank/DDBJ whole genome shotgun (WGS) entry which is preliminary data.</text>
</comment>
<dbReference type="EMBL" id="JAVYJV010000024">
    <property type="protein sequence ID" value="KAK4337847.1"/>
    <property type="molecule type" value="Genomic_DNA"/>
</dbReference>
<feature type="repeat" description="PPR" evidence="3">
    <location>
        <begin position="338"/>
        <end position="372"/>
    </location>
</feature>
<dbReference type="InterPro" id="IPR002885">
    <property type="entry name" value="PPR_rpt"/>
</dbReference>
<keyword evidence="6" id="KW-1185">Reference proteome</keyword>
<evidence type="ECO:0000256" key="3">
    <source>
        <dbReference type="PROSITE-ProRule" id="PRU00708"/>
    </source>
</evidence>
<dbReference type="InterPro" id="IPR033443">
    <property type="entry name" value="PROP1-like_PPR_dom"/>
</dbReference>
<feature type="repeat" description="PPR" evidence="3">
    <location>
        <begin position="232"/>
        <end position="267"/>
    </location>
</feature>
<gene>
    <name evidence="5" type="ORF">RND71_042334</name>
</gene>
<protein>
    <recommendedName>
        <fullName evidence="4">PROP1-like PPR domain-containing protein</fullName>
    </recommendedName>
</protein>
<feature type="repeat" description="PPR" evidence="3">
    <location>
        <begin position="197"/>
        <end position="231"/>
    </location>
</feature>
<feature type="repeat" description="PPR" evidence="3">
    <location>
        <begin position="373"/>
        <end position="407"/>
    </location>
</feature>
<feature type="domain" description="PROP1-like PPR" evidence="4">
    <location>
        <begin position="212"/>
        <end position="365"/>
    </location>
</feature>
<dbReference type="InterPro" id="IPR050872">
    <property type="entry name" value="PPR_P_subfamily"/>
</dbReference>
<dbReference type="AlphaFoldDB" id="A0AAE1QTH2"/>
<dbReference type="Pfam" id="PF13041">
    <property type="entry name" value="PPR_2"/>
    <property type="match status" value="2"/>
</dbReference>
<organism evidence="5 6">
    <name type="scientific">Anisodus tanguticus</name>
    <dbReference type="NCBI Taxonomy" id="243964"/>
    <lineage>
        <taxon>Eukaryota</taxon>
        <taxon>Viridiplantae</taxon>
        <taxon>Streptophyta</taxon>
        <taxon>Embryophyta</taxon>
        <taxon>Tracheophyta</taxon>
        <taxon>Spermatophyta</taxon>
        <taxon>Magnoliopsida</taxon>
        <taxon>eudicotyledons</taxon>
        <taxon>Gunneridae</taxon>
        <taxon>Pentapetalae</taxon>
        <taxon>asterids</taxon>
        <taxon>lamiids</taxon>
        <taxon>Solanales</taxon>
        <taxon>Solanaceae</taxon>
        <taxon>Solanoideae</taxon>
        <taxon>Hyoscyameae</taxon>
        <taxon>Anisodus</taxon>
    </lineage>
</organism>
<reference evidence="5" key="1">
    <citation type="submission" date="2023-12" db="EMBL/GenBank/DDBJ databases">
        <title>Genome assembly of Anisodus tanguticus.</title>
        <authorList>
            <person name="Wang Y.-J."/>
        </authorList>
    </citation>
    <scope>NUCLEOTIDE SEQUENCE</scope>
    <source>
        <strain evidence="5">KB-2021</strain>
        <tissue evidence="5">Leaf</tissue>
    </source>
</reference>
<proteinExistence type="inferred from homology"/>
<dbReference type="InterPro" id="IPR011990">
    <property type="entry name" value="TPR-like_helical_dom_sf"/>
</dbReference>
<feature type="repeat" description="PPR" evidence="3">
    <location>
        <begin position="444"/>
        <end position="478"/>
    </location>
</feature>
<dbReference type="Gene3D" id="1.25.40.10">
    <property type="entry name" value="Tetratricopeptide repeat domain"/>
    <property type="match status" value="4"/>
</dbReference>
<name>A0AAE1QTH2_9SOLA</name>
<keyword evidence="2" id="KW-0677">Repeat</keyword>
<evidence type="ECO:0000313" key="5">
    <source>
        <dbReference type="EMBL" id="KAK4337847.1"/>
    </source>
</evidence>
<dbReference type="SUPFAM" id="SSF81901">
    <property type="entry name" value="HCP-like"/>
    <property type="match status" value="1"/>
</dbReference>
<dbReference type="PROSITE" id="PS51375">
    <property type="entry name" value="PPR"/>
    <property type="match status" value="9"/>
</dbReference>
<feature type="repeat" description="PPR" evidence="3">
    <location>
        <begin position="268"/>
        <end position="302"/>
    </location>
</feature>
<dbReference type="Pfam" id="PF17177">
    <property type="entry name" value="PPR_long"/>
    <property type="match status" value="1"/>
</dbReference>
<dbReference type="PANTHER" id="PTHR46128">
    <property type="entry name" value="MITOCHONDRIAL GROUP I INTRON SPLICING FACTOR CCM1"/>
    <property type="match status" value="1"/>
</dbReference>
<feature type="repeat" description="PPR" evidence="3">
    <location>
        <begin position="303"/>
        <end position="337"/>
    </location>
</feature>
<feature type="repeat" description="PPR" evidence="3">
    <location>
        <begin position="409"/>
        <end position="439"/>
    </location>
</feature>
<feature type="repeat" description="PPR" evidence="3">
    <location>
        <begin position="479"/>
        <end position="513"/>
    </location>
</feature>
<evidence type="ECO:0000256" key="1">
    <source>
        <dbReference type="ARBA" id="ARBA00007626"/>
    </source>
</evidence>
<dbReference type="NCBIfam" id="TIGR00756">
    <property type="entry name" value="PPR"/>
    <property type="match status" value="9"/>
</dbReference>
<accession>A0AAE1QTH2</accession>
<evidence type="ECO:0000256" key="2">
    <source>
        <dbReference type="ARBA" id="ARBA00022737"/>
    </source>
</evidence>
<dbReference type="PANTHER" id="PTHR46128:SF211">
    <property type="entry name" value="PENTACOTRIPEPTIDE-REPEAT REGION OF PRORP DOMAIN-CONTAINING PROTEIN"/>
    <property type="match status" value="1"/>
</dbReference>